<name>A0A3G2HRK9_9BURK</name>
<dbReference type="AlphaFoldDB" id="A0A3G2HRK9"/>
<dbReference type="KEGG" id="aaqu:D3M96_03985"/>
<organism evidence="2 3">
    <name type="scientific">Alcaligenes aquatilis</name>
    <dbReference type="NCBI Taxonomy" id="323284"/>
    <lineage>
        <taxon>Bacteria</taxon>
        <taxon>Pseudomonadati</taxon>
        <taxon>Pseudomonadota</taxon>
        <taxon>Betaproteobacteria</taxon>
        <taxon>Burkholderiales</taxon>
        <taxon>Alcaligenaceae</taxon>
        <taxon>Alcaligenes</taxon>
    </lineage>
</organism>
<evidence type="ECO:0000313" key="2">
    <source>
        <dbReference type="EMBL" id="AYN19773.1"/>
    </source>
</evidence>
<dbReference type="EMBL" id="CP032153">
    <property type="protein sequence ID" value="AYN19773.1"/>
    <property type="molecule type" value="Genomic_DNA"/>
</dbReference>
<dbReference type="SUPFAM" id="SSF89872">
    <property type="entry name" value="Inhibitor of vertebrate lysozyme, Ivy"/>
    <property type="match status" value="1"/>
</dbReference>
<dbReference type="Gene3D" id="3.40.1420.10">
    <property type="entry name" value="Inhibitor of vertebrate lysozyme"/>
    <property type="match status" value="1"/>
</dbReference>
<dbReference type="Pfam" id="PF08816">
    <property type="entry name" value="Ivy"/>
    <property type="match status" value="1"/>
</dbReference>
<feature type="chain" id="PRO_5018100287" evidence="1">
    <location>
        <begin position="25"/>
        <end position="145"/>
    </location>
</feature>
<proteinExistence type="predicted"/>
<dbReference type="InterPro" id="IPR036501">
    <property type="entry name" value="Inhibitor_vert_lysozyme_sf"/>
</dbReference>
<dbReference type="OrthoDB" id="9033596at2"/>
<gene>
    <name evidence="2" type="ORF">D3M96_03985</name>
</gene>
<evidence type="ECO:0000313" key="3">
    <source>
        <dbReference type="Proteomes" id="UP000268070"/>
    </source>
</evidence>
<evidence type="ECO:0000256" key="1">
    <source>
        <dbReference type="SAM" id="SignalP"/>
    </source>
</evidence>
<reference evidence="2 3" key="1">
    <citation type="submission" date="2018-09" db="EMBL/GenBank/DDBJ databases">
        <title>Complete genome sequence of the hydrocarbonoclastic bacterium Alcaligenes aquatilis QD168, isolated from a crude-oil polluted marine sediment of Central Chile.</title>
        <authorList>
            <person name="Duran R.E."/>
            <person name="Barra B."/>
            <person name="Salva-Serra F."/>
            <person name="Mendez V."/>
            <person name="Moore E.R.B."/>
            <person name="Seeger M."/>
        </authorList>
    </citation>
    <scope>NUCLEOTIDE SEQUENCE [LARGE SCALE GENOMIC DNA]</scope>
    <source>
        <strain evidence="2 3">QD168</strain>
    </source>
</reference>
<sequence>MRISHSLCRLVLGSALLVPVLSHAQSSESVYLADLAKSNKQVAQQYQSLMQDVAKRASWVKEFGTASPGETVSLDGRDYQVFQGCKPHDCTSSSYVVLLDAQAQTLSYGAFVENKESGPGWTSSQIQWLGNPELDQIRLMSPALF</sequence>
<accession>A0A3G2HRK9</accession>
<keyword evidence="1" id="KW-0732">Signal</keyword>
<feature type="signal peptide" evidence="1">
    <location>
        <begin position="1"/>
        <end position="24"/>
    </location>
</feature>
<dbReference type="Proteomes" id="UP000268070">
    <property type="component" value="Chromosome"/>
</dbReference>
<protein>
    <submittedName>
        <fullName evidence="2">C-lysozyme inhibitor</fullName>
    </submittedName>
</protein>
<dbReference type="RefSeq" id="WP_121738097.1">
    <property type="nucleotide sequence ID" value="NZ_CP032153.1"/>
</dbReference>